<comment type="similarity">
    <text evidence="1">Belongs to the sigma-70 factor family. ECF subfamily.</text>
</comment>
<dbReference type="GO" id="GO:0006352">
    <property type="term" value="P:DNA-templated transcription initiation"/>
    <property type="evidence" value="ECO:0007669"/>
    <property type="project" value="InterPro"/>
</dbReference>
<dbReference type="InterPro" id="IPR007627">
    <property type="entry name" value="RNA_pol_sigma70_r2"/>
</dbReference>
<feature type="domain" description="RNA polymerase sigma factor 70 region 4 type 2" evidence="6">
    <location>
        <begin position="138"/>
        <end position="189"/>
    </location>
</feature>
<proteinExistence type="inferred from homology"/>
<dbReference type="InterPro" id="IPR036388">
    <property type="entry name" value="WH-like_DNA-bd_sf"/>
</dbReference>
<dbReference type="InterPro" id="IPR013325">
    <property type="entry name" value="RNA_pol_sigma_r2"/>
</dbReference>
<dbReference type="GO" id="GO:0003677">
    <property type="term" value="F:DNA binding"/>
    <property type="evidence" value="ECO:0007669"/>
    <property type="project" value="InterPro"/>
</dbReference>
<dbReference type="EMBL" id="CP127295">
    <property type="protein sequence ID" value="WIX98935.1"/>
    <property type="molecule type" value="Genomic_DNA"/>
</dbReference>
<keyword evidence="8" id="KW-1185">Reference proteome</keyword>
<dbReference type="GO" id="GO:0016987">
    <property type="term" value="F:sigma factor activity"/>
    <property type="evidence" value="ECO:0007669"/>
    <property type="project" value="UniProtKB-KW"/>
</dbReference>
<evidence type="ECO:0000256" key="4">
    <source>
        <dbReference type="ARBA" id="ARBA00023163"/>
    </source>
</evidence>
<dbReference type="NCBIfam" id="TIGR02937">
    <property type="entry name" value="sigma70-ECF"/>
    <property type="match status" value="1"/>
</dbReference>
<name>A0A9Y2NAT5_9PSEU</name>
<dbReference type="SUPFAM" id="SSF88946">
    <property type="entry name" value="Sigma2 domain of RNA polymerase sigma factors"/>
    <property type="match status" value="1"/>
</dbReference>
<evidence type="ECO:0000259" key="6">
    <source>
        <dbReference type="Pfam" id="PF08281"/>
    </source>
</evidence>
<sequence length="197" mass="21202">MLDSVPYRAGRTPAEPVADAALSAVLARAQRGDEGAFRELYRSVQPGLCRYLRILVGQDAEDVASEAWLQITRDLAAFRGDLDGFRAWTATIGRHRALDHLRHQRRRPIADAPDEWFSERPGPDDTAGAAIEATTTEAALALIATLPRDQAEAVVLRAVVGLDAKAAAAVLGKRPGAVRTAAYRGLRTLADRLGGQV</sequence>
<keyword evidence="3" id="KW-0731">Sigma factor</keyword>
<evidence type="ECO:0000256" key="1">
    <source>
        <dbReference type="ARBA" id="ARBA00010641"/>
    </source>
</evidence>
<reference evidence="7 8" key="1">
    <citation type="submission" date="2023-06" db="EMBL/GenBank/DDBJ databases">
        <authorList>
            <person name="Oyuntsetseg B."/>
            <person name="Kim S.B."/>
        </authorList>
    </citation>
    <scope>NUCLEOTIDE SEQUENCE [LARGE SCALE GENOMIC DNA]</scope>
    <source>
        <strain evidence="7 8">4-36</strain>
    </source>
</reference>
<gene>
    <name evidence="7" type="ORF">QRX60_33425</name>
</gene>
<evidence type="ECO:0000313" key="7">
    <source>
        <dbReference type="EMBL" id="WIX98935.1"/>
    </source>
</evidence>
<keyword evidence="4" id="KW-0804">Transcription</keyword>
<dbReference type="AlphaFoldDB" id="A0A9Y2NAT5"/>
<protein>
    <submittedName>
        <fullName evidence="7">RNA polymerase sigma factor</fullName>
    </submittedName>
</protein>
<dbReference type="Gene3D" id="1.10.1740.10">
    <property type="match status" value="1"/>
</dbReference>
<dbReference type="Pfam" id="PF04542">
    <property type="entry name" value="Sigma70_r2"/>
    <property type="match status" value="1"/>
</dbReference>
<dbReference type="InterPro" id="IPR013324">
    <property type="entry name" value="RNA_pol_sigma_r3/r4-like"/>
</dbReference>
<dbReference type="PANTHER" id="PTHR43133">
    <property type="entry name" value="RNA POLYMERASE ECF-TYPE SIGMA FACTO"/>
    <property type="match status" value="1"/>
</dbReference>
<feature type="domain" description="RNA polymerase sigma-70 region 2" evidence="5">
    <location>
        <begin position="40"/>
        <end position="107"/>
    </location>
</feature>
<dbReference type="InterPro" id="IPR014284">
    <property type="entry name" value="RNA_pol_sigma-70_dom"/>
</dbReference>
<evidence type="ECO:0000259" key="5">
    <source>
        <dbReference type="Pfam" id="PF04542"/>
    </source>
</evidence>
<keyword evidence="2" id="KW-0805">Transcription regulation</keyword>
<evidence type="ECO:0000313" key="8">
    <source>
        <dbReference type="Proteomes" id="UP001239397"/>
    </source>
</evidence>
<evidence type="ECO:0000256" key="3">
    <source>
        <dbReference type="ARBA" id="ARBA00023082"/>
    </source>
</evidence>
<dbReference type="InterPro" id="IPR039425">
    <property type="entry name" value="RNA_pol_sigma-70-like"/>
</dbReference>
<dbReference type="Gene3D" id="1.10.10.10">
    <property type="entry name" value="Winged helix-like DNA-binding domain superfamily/Winged helix DNA-binding domain"/>
    <property type="match status" value="1"/>
</dbReference>
<dbReference type="KEGG" id="amog:QRX60_33425"/>
<accession>A0A9Y2NAT5</accession>
<dbReference type="Pfam" id="PF08281">
    <property type="entry name" value="Sigma70_r4_2"/>
    <property type="match status" value="1"/>
</dbReference>
<dbReference type="Proteomes" id="UP001239397">
    <property type="component" value="Chromosome"/>
</dbReference>
<dbReference type="PANTHER" id="PTHR43133:SF66">
    <property type="entry name" value="ECF RNA POLYMERASE SIGMA FACTOR SIGK"/>
    <property type="match status" value="1"/>
</dbReference>
<dbReference type="InterPro" id="IPR013249">
    <property type="entry name" value="RNA_pol_sigma70_r4_t2"/>
</dbReference>
<dbReference type="SUPFAM" id="SSF88659">
    <property type="entry name" value="Sigma3 and sigma4 domains of RNA polymerase sigma factors"/>
    <property type="match status" value="1"/>
</dbReference>
<evidence type="ECO:0000256" key="2">
    <source>
        <dbReference type="ARBA" id="ARBA00023015"/>
    </source>
</evidence>
<organism evidence="7 8">
    <name type="scientific">Amycolatopsis mongoliensis</name>
    <dbReference type="NCBI Taxonomy" id="715475"/>
    <lineage>
        <taxon>Bacteria</taxon>
        <taxon>Bacillati</taxon>
        <taxon>Actinomycetota</taxon>
        <taxon>Actinomycetes</taxon>
        <taxon>Pseudonocardiales</taxon>
        <taxon>Pseudonocardiaceae</taxon>
        <taxon>Amycolatopsis</taxon>
    </lineage>
</organism>
<dbReference type="RefSeq" id="WP_285995418.1">
    <property type="nucleotide sequence ID" value="NZ_CP127295.1"/>
</dbReference>